<dbReference type="Gene3D" id="3.90.550.10">
    <property type="entry name" value="Spore Coat Polysaccharide Biosynthesis Protein SpsA, Chain A"/>
    <property type="match status" value="1"/>
</dbReference>
<evidence type="ECO:0000259" key="3">
    <source>
        <dbReference type="Pfam" id="PF00535"/>
    </source>
</evidence>
<dbReference type="SUPFAM" id="SSF53448">
    <property type="entry name" value="Nucleotide-diphospho-sugar transferases"/>
    <property type="match status" value="1"/>
</dbReference>
<dbReference type="InterPro" id="IPR001173">
    <property type="entry name" value="Glyco_trans_2-like"/>
</dbReference>
<organism evidence="4 5">
    <name type="scientific">Candidatus Clostridium helianthi</name>
    <dbReference type="NCBI Taxonomy" id="3381660"/>
    <lineage>
        <taxon>Bacteria</taxon>
        <taxon>Bacillati</taxon>
        <taxon>Bacillota</taxon>
        <taxon>Clostridia</taxon>
        <taxon>Eubacteriales</taxon>
        <taxon>Clostridiaceae</taxon>
        <taxon>Clostridium</taxon>
    </lineage>
</organism>
<dbReference type="Gene3D" id="3.40.50.720">
    <property type="entry name" value="NAD(P)-binding Rossmann-like Domain"/>
    <property type="match status" value="1"/>
</dbReference>
<dbReference type="Pfam" id="PF00535">
    <property type="entry name" value="Glycos_transf_2"/>
    <property type="match status" value="1"/>
</dbReference>
<protein>
    <submittedName>
        <fullName evidence="4">Glycosyltransferase family 2 protein</fullName>
    </submittedName>
</protein>
<evidence type="ECO:0000256" key="1">
    <source>
        <dbReference type="ARBA" id="ARBA00022676"/>
    </source>
</evidence>
<dbReference type="PANTHER" id="PTHR22916">
    <property type="entry name" value="GLYCOSYLTRANSFERASE"/>
    <property type="match status" value="1"/>
</dbReference>
<evidence type="ECO:0000256" key="2">
    <source>
        <dbReference type="ARBA" id="ARBA00022679"/>
    </source>
</evidence>
<keyword evidence="5" id="KW-1185">Reference proteome</keyword>
<feature type="domain" description="Glycosyltransferase 2-like" evidence="3">
    <location>
        <begin position="6"/>
        <end position="131"/>
    </location>
</feature>
<dbReference type="InterPro" id="IPR029044">
    <property type="entry name" value="Nucleotide-diphossugar_trans"/>
</dbReference>
<keyword evidence="1" id="KW-0328">Glycosyltransferase</keyword>
<dbReference type="EMBL" id="JBJIAB010000010">
    <property type="protein sequence ID" value="MFL0165440.1"/>
    <property type="molecule type" value="Genomic_DNA"/>
</dbReference>
<reference evidence="4 5" key="1">
    <citation type="submission" date="2024-11" db="EMBL/GenBank/DDBJ databases">
        <authorList>
            <person name="Heng Y.C."/>
            <person name="Lim A.C.H."/>
            <person name="Lee J.K.Y."/>
            <person name="Kittelmann S."/>
        </authorList>
    </citation>
    <scope>NUCLEOTIDE SEQUENCE [LARGE SCALE GENOMIC DNA]</scope>
    <source>
        <strain evidence="4 5">WILCCON 0112</strain>
    </source>
</reference>
<proteinExistence type="predicted"/>
<name>A0ABW8S402_9CLOT</name>
<dbReference type="CDD" id="cd00761">
    <property type="entry name" value="Glyco_tranf_GTA_type"/>
    <property type="match status" value="1"/>
</dbReference>
<dbReference type="PANTHER" id="PTHR22916:SF51">
    <property type="entry name" value="GLYCOSYLTRANSFERASE EPSH-RELATED"/>
    <property type="match status" value="1"/>
</dbReference>
<evidence type="ECO:0000313" key="4">
    <source>
        <dbReference type="EMBL" id="MFL0165440.1"/>
    </source>
</evidence>
<sequence length="394" mass="45882">MKEKISVIVPIYNIERYVETCIESIMKQTYNNLEIILVDDGSTDKSGEICDFYKEKDSRIIVVHKLNGGLVSARKAGLKAATADYIAYVDGDDWIEPEMYEIMSEEMERNNADIVVCAHKEEFMNEITVVSNIIPAGVYRGEELVKNVYPTMLYTGTYFDWGLSPSCWDKLYKREVLYDNQMQVDEKIWNGEDSACVYSAILDSECVCIINESPYHYRKRENSVSSAHDEYYFERFNALYKNMFSRMKRSEYWYLIEPQFNYHMLKFLNQGIGQELGIDLYTIFHSYLLFPYGSVKQGSNIVLYGAGEIGQIYHKQIMETGFCNIALWVDKNYLSYKKNNFNVDTPDKLEEVSWEYIVIATRTKIVADDIKNSLTDRGIDESLIIWKKPVEIKN</sequence>
<accession>A0ABW8S402</accession>
<dbReference type="RefSeq" id="WP_406761101.1">
    <property type="nucleotide sequence ID" value="NZ_JBJIAB010000010.1"/>
</dbReference>
<dbReference type="Proteomes" id="UP001623600">
    <property type="component" value="Unassembled WGS sequence"/>
</dbReference>
<keyword evidence="2" id="KW-0808">Transferase</keyword>
<gene>
    <name evidence="4" type="ORF">ACJDTP_10215</name>
</gene>
<evidence type="ECO:0000313" key="5">
    <source>
        <dbReference type="Proteomes" id="UP001623600"/>
    </source>
</evidence>
<comment type="caution">
    <text evidence="4">The sequence shown here is derived from an EMBL/GenBank/DDBJ whole genome shotgun (WGS) entry which is preliminary data.</text>
</comment>